<evidence type="ECO:0000259" key="1">
    <source>
        <dbReference type="Pfam" id="PF02190"/>
    </source>
</evidence>
<dbReference type="SUPFAM" id="SSF88697">
    <property type="entry name" value="PUA domain-like"/>
    <property type="match status" value="1"/>
</dbReference>
<reference evidence="2 3" key="1">
    <citation type="submission" date="2024-10" db="EMBL/GenBank/DDBJ databases">
        <title>Updated reference genomes for cyclostephanoid diatoms.</title>
        <authorList>
            <person name="Roberts W.R."/>
            <person name="Alverson A.J."/>
        </authorList>
    </citation>
    <scope>NUCLEOTIDE SEQUENCE [LARGE SCALE GENOMIC DNA]</scope>
    <source>
        <strain evidence="2 3">AJA232-27</strain>
    </source>
</reference>
<comment type="caution">
    <text evidence="2">The sequence shown here is derived from an EMBL/GenBank/DDBJ whole genome shotgun (WGS) entry which is preliminary data.</text>
</comment>
<dbReference type="InterPro" id="IPR003111">
    <property type="entry name" value="Lon_prtase_N"/>
</dbReference>
<accession>A0ABD3MHL7</accession>
<feature type="domain" description="Lon N-terminal" evidence="1">
    <location>
        <begin position="62"/>
        <end position="201"/>
    </location>
</feature>
<proteinExistence type="predicted"/>
<dbReference type="EMBL" id="JALLBG020000194">
    <property type="protein sequence ID" value="KAL3760035.1"/>
    <property type="molecule type" value="Genomic_DNA"/>
</dbReference>
<name>A0ABD3MHL7_9STRA</name>
<evidence type="ECO:0000313" key="3">
    <source>
        <dbReference type="Proteomes" id="UP001530293"/>
    </source>
</evidence>
<dbReference type="Pfam" id="PF02190">
    <property type="entry name" value="LON_substr_bdg"/>
    <property type="match status" value="1"/>
</dbReference>
<evidence type="ECO:0000313" key="2">
    <source>
        <dbReference type="EMBL" id="KAL3760035.1"/>
    </source>
</evidence>
<dbReference type="Proteomes" id="UP001530293">
    <property type="component" value="Unassembled WGS sequence"/>
</dbReference>
<keyword evidence="3" id="KW-1185">Reference proteome</keyword>
<protein>
    <recommendedName>
        <fullName evidence="1">Lon N-terminal domain-containing protein</fullName>
    </recommendedName>
</protein>
<dbReference type="AlphaFoldDB" id="A0ABD3MHL7"/>
<gene>
    <name evidence="2" type="ORF">ACHAWU_006583</name>
</gene>
<sequence length="457" mass="52832">MLQRSYYRDVDVPTNNYNENMKDKSADASCACPSLDPATGKINNLQLWRVGWVETPGRRNCLNVHEMQYTHMFEKLLSSQEDESSSSQPLYFGHLYLPGGSTSAKSGEERYRLKTWREEWNDETRFTDYMKVSTRVAPEIATLSIDRSAVIGCLMQILDYRRMEDGRLMIFVQALERFVVEEVVDTVPYAVANVQILLDKEELPWEKVVVGKNSVKDYDENFCKHQRGKTVDACFYYHTYEFDRPRLPVSDKNEKGDEKYLTKEDVPWVEISHLLPFAHYSTSDESCLDVANEKLARTHDASNDTEGGFAGGELSLEQQLWNGGILWEPPRLSSAVNRRSRKDATDLSCDTLETLLWLALDDFCSATGFVLPLEVRCLLPPEMDYLNIKSETYLSSNYPKLRRQRRLSYMAPELIENIELPMKGMRQVWLNTPSTAQRLLSVLERYEYLNNKLMGFE</sequence>
<dbReference type="PANTHER" id="PTHR46732">
    <property type="entry name" value="ATP-DEPENDENT PROTEASE LA (LON) DOMAIN PROTEIN"/>
    <property type="match status" value="1"/>
</dbReference>
<dbReference type="InterPro" id="IPR046336">
    <property type="entry name" value="Lon_prtase_N_sf"/>
</dbReference>
<organism evidence="2 3">
    <name type="scientific">Discostella pseudostelligera</name>
    <dbReference type="NCBI Taxonomy" id="259834"/>
    <lineage>
        <taxon>Eukaryota</taxon>
        <taxon>Sar</taxon>
        <taxon>Stramenopiles</taxon>
        <taxon>Ochrophyta</taxon>
        <taxon>Bacillariophyta</taxon>
        <taxon>Coscinodiscophyceae</taxon>
        <taxon>Thalassiosirophycidae</taxon>
        <taxon>Stephanodiscales</taxon>
        <taxon>Stephanodiscaceae</taxon>
        <taxon>Discostella</taxon>
    </lineage>
</organism>
<dbReference type="InterPro" id="IPR015947">
    <property type="entry name" value="PUA-like_sf"/>
</dbReference>
<dbReference type="PANTHER" id="PTHR46732:SF8">
    <property type="entry name" value="ATP-DEPENDENT PROTEASE LA (LON) DOMAIN PROTEIN"/>
    <property type="match status" value="1"/>
</dbReference>
<dbReference type="Gene3D" id="2.30.130.40">
    <property type="entry name" value="LON domain-like"/>
    <property type="match status" value="1"/>
</dbReference>